<reference evidence="3 4" key="1">
    <citation type="submission" date="2020-10" db="EMBL/GenBank/DDBJ databases">
        <title>Pygocentrus nattereri (red-bellied piranha) genome, fPygNat1, primary haplotype.</title>
        <authorList>
            <person name="Myers G."/>
            <person name="Meyer A."/>
            <person name="Karagic N."/>
            <person name="Pippel M."/>
            <person name="Winkler S."/>
            <person name="Tracey A."/>
            <person name="Wood J."/>
            <person name="Formenti G."/>
            <person name="Howe K."/>
            <person name="Fedrigo O."/>
            <person name="Jarvis E.D."/>
        </authorList>
    </citation>
    <scope>NUCLEOTIDE SEQUENCE [LARGE SCALE GENOMIC DNA]</scope>
</reference>
<evidence type="ECO:0000256" key="1">
    <source>
        <dbReference type="SAM" id="Coils"/>
    </source>
</evidence>
<dbReference type="CTD" id="402160"/>
<dbReference type="InterPro" id="IPR039341">
    <property type="entry name" value="CFAP99"/>
</dbReference>
<dbReference type="PANTHER" id="PTHR34649">
    <property type="entry name" value="CILIA- AND FLAGELLA-ASSOCIATED PROTEIN 99"/>
    <property type="match status" value="1"/>
</dbReference>
<feature type="coiled-coil region" evidence="1">
    <location>
        <begin position="388"/>
        <end position="415"/>
    </location>
</feature>
<dbReference type="PANTHER" id="PTHR34649:SF1">
    <property type="entry name" value="CILIA- AND FLAGELLA-ASSOCIATED PROTEIN 99"/>
    <property type="match status" value="1"/>
</dbReference>
<evidence type="ECO:0008006" key="5">
    <source>
        <dbReference type="Google" id="ProtNLM"/>
    </source>
</evidence>
<reference evidence="3" key="2">
    <citation type="submission" date="2025-08" db="UniProtKB">
        <authorList>
            <consortium name="Ensembl"/>
        </authorList>
    </citation>
    <scope>IDENTIFICATION</scope>
</reference>
<dbReference type="OMA" id="VQDGRYC"/>
<evidence type="ECO:0000313" key="3">
    <source>
        <dbReference type="Ensembl" id="ENSPNAP00000028781.1"/>
    </source>
</evidence>
<keyword evidence="1" id="KW-0175">Coiled coil</keyword>
<accession>A0A3B4E0F0</accession>
<evidence type="ECO:0000313" key="4">
    <source>
        <dbReference type="Proteomes" id="UP001501920"/>
    </source>
</evidence>
<proteinExistence type="predicted"/>
<dbReference type="GeneTree" id="ENSGT00500000045231"/>
<dbReference type="GeneID" id="108425683"/>
<organism evidence="3 4">
    <name type="scientific">Pygocentrus nattereri</name>
    <name type="common">Red-bellied piranha</name>
    <dbReference type="NCBI Taxonomy" id="42514"/>
    <lineage>
        <taxon>Eukaryota</taxon>
        <taxon>Metazoa</taxon>
        <taxon>Chordata</taxon>
        <taxon>Craniata</taxon>
        <taxon>Vertebrata</taxon>
        <taxon>Euteleostomi</taxon>
        <taxon>Actinopterygii</taxon>
        <taxon>Neopterygii</taxon>
        <taxon>Teleostei</taxon>
        <taxon>Ostariophysi</taxon>
        <taxon>Characiformes</taxon>
        <taxon>Characoidei</taxon>
        <taxon>Pygocentrus</taxon>
    </lineage>
</organism>
<feature type="region of interest" description="Disordered" evidence="2">
    <location>
        <begin position="172"/>
        <end position="219"/>
    </location>
</feature>
<dbReference type="Proteomes" id="UP001501920">
    <property type="component" value="Chromosome 10"/>
</dbReference>
<dbReference type="AlphaFoldDB" id="A0A3B4E0F0"/>
<sequence length="665" mass="78164">MNYRELVREAITLLDKYEPDKQSVDSFIEDSAKTLGNHPSADQTFISDTVYGCVEHRKLLDIVVNVFYDQHGKSLFKADRNKFVVVCYLSMFHLEDLGLEQFSRIIKSLDTSKMHKFLSFFFNVTNLTTWIHGEWSQIYDATYVEHKWIAPLLRWQAQIEGLLDYLSKKMTKGSLPRKSPKKCTQSQEFDLTKPKPRPLPAPEPVPQQEKTKPVPLSTHRAPKEPQLLEDIKQKNHLKAQQVLYEANIQQFRCANQQKSEKTQNTVSQIQQNFNSKLKFDSVYSSGTPATQKMNILPVRLNTTAILREGALYNRQMEEELNRLEHLMQGANEPSAFLQWQKEMREKDLQEELAQVERRRLEGKISYEEALLARQRVLELNQHKAQLKKEETAELMRKYAEKRLREEEEMKELVQQVASGHKNSKAAKIKLQEIKQRIVKEVSEQSRELLRQALEEAQAELSRRFELIRQIRAIESVPHNRHMFLDDTQTGGHELLCEMSLVELRERLARLREEEQREQEEKRHKIQEEKQSREQLLLEQLDTIAMRRTAARHATTQKQEEKKKRRKLQEAVSMDERVMALQKTLEMKQQERQNKRESEKGKVNISKQIATQKVKSYNQEKQALEEQHWLQLEQALERQVRREASSRNTSGLNYGKATNDLFPSSI</sequence>
<protein>
    <recommendedName>
        <fullName evidence="5">Cilia and flagella associated protein 99</fullName>
    </recommendedName>
</protein>
<reference evidence="3" key="3">
    <citation type="submission" date="2025-09" db="UniProtKB">
        <authorList>
            <consortium name="Ensembl"/>
        </authorList>
    </citation>
    <scope>IDENTIFICATION</scope>
</reference>
<dbReference type="RefSeq" id="XP_017550041.1">
    <property type="nucleotide sequence ID" value="XM_017694552.2"/>
</dbReference>
<dbReference type="OrthoDB" id="10262255at2759"/>
<name>A0A3B4E0F0_PYGNA</name>
<feature type="region of interest" description="Disordered" evidence="2">
    <location>
        <begin position="640"/>
        <end position="665"/>
    </location>
</feature>
<feature type="region of interest" description="Disordered" evidence="2">
    <location>
        <begin position="549"/>
        <end position="572"/>
    </location>
</feature>
<dbReference type="STRING" id="42514.ENSPNAP00000028781"/>
<dbReference type="Ensembl" id="ENSPNAT00000015137.2">
    <property type="protein sequence ID" value="ENSPNAP00000028781.1"/>
    <property type="gene ID" value="ENSPNAG00000014516.2"/>
</dbReference>
<keyword evidence="4" id="KW-1185">Reference proteome</keyword>
<evidence type="ECO:0000256" key="2">
    <source>
        <dbReference type="SAM" id="MobiDB-lite"/>
    </source>
</evidence>
<gene>
    <name evidence="3" type="primary">CFAP99</name>
</gene>